<dbReference type="RefSeq" id="WP_188604005.1">
    <property type="nucleotide sequence ID" value="NZ_AP026830.1"/>
</dbReference>
<dbReference type="GeneID" id="76205910"/>
<sequence length="87" mass="10147">MVSEETSKLELGLKCPMCGSNLQLIENSTYVVLGCPHCKVYTRMTKKHIYRSYINYEGKYVHLKWTELIKELYIRISGRSHQESSTT</sequence>
<organism evidence="1 2">
    <name type="scientific">Vulcanisaeta souniana JCM 11219</name>
    <dbReference type="NCBI Taxonomy" id="1293586"/>
    <lineage>
        <taxon>Archaea</taxon>
        <taxon>Thermoproteota</taxon>
        <taxon>Thermoprotei</taxon>
        <taxon>Thermoproteales</taxon>
        <taxon>Thermoproteaceae</taxon>
        <taxon>Vulcanisaeta</taxon>
    </lineage>
</organism>
<accession>A0ABM8BKB5</accession>
<dbReference type="Proteomes" id="UP001060771">
    <property type="component" value="Chromosome"/>
</dbReference>
<protein>
    <submittedName>
        <fullName evidence="1">Uncharacterized protein</fullName>
    </submittedName>
</protein>
<proteinExistence type="predicted"/>
<name>A0ABM8BKB5_9CREN</name>
<dbReference type="EMBL" id="AP026830">
    <property type="protein sequence ID" value="BDR91267.1"/>
    <property type="molecule type" value="Genomic_DNA"/>
</dbReference>
<evidence type="ECO:0000313" key="2">
    <source>
        <dbReference type="Proteomes" id="UP001060771"/>
    </source>
</evidence>
<keyword evidence="2" id="KW-1185">Reference proteome</keyword>
<gene>
    <name evidence="1" type="ORF">Vsou_03600</name>
</gene>
<reference evidence="2" key="1">
    <citation type="submission" date="2022-09" db="EMBL/GenBank/DDBJ databases">
        <title>Complete genome sequence of Vulcanisaeta souniana.</title>
        <authorList>
            <person name="Kato S."/>
            <person name="Itoh T."/>
            <person name="Ohkuma M."/>
        </authorList>
    </citation>
    <scope>NUCLEOTIDE SEQUENCE [LARGE SCALE GENOMIC DNA]</scope>
    <source>
        <strain evidence="2">JCM 11219</strain>
    </source>
</reference>
<evidence type="ECO:0000313" key="1">
    <source>
        <dbReference type="EMBL" id="BDR91267.1"/>
    </source>
</evidence>